<dbReference type="InterPro" id="IPR036412">
    <property type="entry name" value="HAD-like_sf"/>
</dbReference>
<dbReference type="GO" id="GO:0005829">
    <property type="term" value="C:cytosol"/>
    <property type="evidence" value="ECO:0007669"/>
    <property type="project" value="TreeGrafter"/>
</dbReference>
<evidence type="ECO:0000313" key="1">
    <source>
        <dbReference type="EMBL" id="RBP00158.1"/>
    </source>
</evidence>
<dbReference type="RefSeq" id="WP_309472485.1">
    <property type="nucleotide sequence ID" value="NZ_QNRJ01000026.1"/>
</dbReference>
<dbReference type="Proteomes" id="UP000252118">
    <property type="component" value="Unassembled WGS sequence"/>
</dbReference>
<name>A0A366ECV6_9BACI</name>
<dbReference type="PANTHER" id="PTHR10000:SF50">
    <property type="entry name" value="STRESS RESPONSE PROTEIN YHAX"/>
    <property type="match status" value="1"/>
</dbReference>
<gene>
    <name evidence="1" type="ORF">DET59_12630</name>
</gene>
<dbReference type="GO" id="GO:0016791">
    <property type="term" value="F:phosphatase activity"/>
    <property type="evidence" value="ECO:0007669"/>
    <property type="project" value="TreeGrafter"/>
</dbReference>
<dbReference type="NCBIfam" id="TIGR01484">
    <property type="entry name" value="HAD-SF-IIB"/>
    <property type="match status" value="1"/>
</dbReference>
<dbReference type="Gene3D" id="3.30.1240.10">
    <property type="match status" value="1"/>
</dbReference>
<dbReference type="InterPro" id="IPR006379">
    <property type="entry name" value="HAD-SF_hydro_IIB"/>
</dbReference>
<comment type="caution">
    <text evidence="1">The sequence shown here is derived from an EMBL/GenBank/DDBJ whole genome shotgun (WGS) entry which is preliminary data.</text>
</comment>
<sequence length="290" mass="32467">MIIYRMLALNIDGTIVNENGKIAKETKEAIEYVQDKGVPVTLVTSRSFASAKKVAKALKLKTPLVTHSGAYIAGEHEKPMYVKKIAEDITYEIAQFLEGFSCQVALSHEKRSIIGKANSQARDMAKVSWQRESKLLYSKQFVDRVSDHLLENPMSVPKISVVMEHREDVWDVVASLKGMYEEVDAIPTSDYKLDIVPRGVSKLRGLMYLSERLGVKKDQIVMVGSGLDDIDSLECCGLGVAMGDAPRQVTDAANWITRSQSEKGIPYFVTELFRKQHPIPFLKKMNIIKS</sequence>
<dbReference type="Pfam" id="PF08282">
    <property type="entry name" value="Hydrolase_3"/>
    <property type="match status" value="1"/>
</dbReference>
<evidence type="ECO:0000313" key="2">
    <source>
        <dbReference type="Proteomes" id="UP000252118"/>
    </source>
</evidence>
<dbReference type="Gene3D" id="3.40.50.1000">
    <property type="entry name" value="HAD superfamily/HAD-like"/>
    <property type="match status" value="1"/>
</dbReference>
<evidence type="ECO:0008006" key="3">
    <source>
        <dbReference type="Google" id="ProtNLM"/>
    </source>
</evidence>
<dbReference type="GO" id="GO:0000287">
    <property type="term" value="F:magnesium ion binding"/>
    <property type="evidence" value="ECO:0007669"/>
    <property type="project" value="TreeGrafter"/>
</dbReference>
<dbReference type="SUPFAM" id="SSF56784">
    <property type="entry name" value="HAD-like"/>
    <property type="match status" value="1"/>
</dbReference>
<dbReference type="AlphaFoldDB" id="A0A366ECV6"/>
<accession>A0A366ECV6</accession>
<dbReference type="EMBL" id="QNRJ01000026">
    <property type="protein sequence ID" value="RBP00158.1"/>
    <property type="molecule type" value="Genomic_DNA"/>
</dbReference>
<proteinExistence type="predicted"/>
<organism evidence="1 2">
    <name type="scientific">Rossellomorea aquimaris</name>
    <dbReference type="NCBI Taxonomy" id="189382"/>
    <lineage>
        <taxon>Bacteria</taxon>
        <taxon>Bacillati</taxon>
        <taxon>Bacillota</taxon>
        <taxon>Bacilli</taxon>
        <taxon>Bacillales</taxon>
        <taxon>Bacillaceae</taxon>
        <taxon>Rossellomorea</taxon>
    </lineage>
</organism>
<protein>
    <recommendedName>
        <fullName evidence="3">Haloacid dehalogenase</fullName>
    </recommendedName>
</protein>
<dbReference type="InterPro" id="IPR023214">
    <property type="entry name" value="HAD_sf"/>
</dbReference>
<dbReference type="PANTHER" id="PTHR10000">
    <property type="entry name" value="PHOSPHOSERINE PHOSPHATASE"/>
    <property type="match status" value="1"/>
</dbReference>
<reference evidence="1 2" key="1">
    <citation type="submission" date="2018-06" db="EMBL/GenBank/DDBJ databases">
        <title>Freshwater and sediment microbial communities from various areas in North America, analyzing microbe dynamics in response to fracking.</title>
        <authorList>
            <person name="Lamendella R."/>
        </authorList>
    </citation>
    <scope>NUCLEOTIDE SEQUENCE [LARGE SCALE GENOMIC DNA]</scope>
    <source>
        <strain evidence="1 2">97B</strain>
    </source>
</reference>